<dbReference type="PANTHER" id="PTHR37293:SF5">
    <property type="entry name" value="DNA REPLICATION PROTEIN"/>
    <property type="match status" value="1"/>
</dbReference>
<feature type="region of interest" description="Disordered" evidence="2">
    <location>
        <begin position="88"/>
        <end position="150"/>
    </location>
</feature>
<keyword evidence="5" id="KW-1185">Reference proteome</keyword>
<dbReference type="Gene3D" id="1.10.10.630">
    <property type="entry name" value="DnaD domain-like"/>
    <property type="match status" value="2"/>
</dbReference>
<dbReference type="PIRSF" id="PIRSF033722">
    <property type="entry name" value="DnaD_CA_C3587_prd"/>
    <property type="match status" value="1"/>
</dbReference>
<gene>
    <name evidence="4" type="ORF">FYJ34_05890</name>
</gene>
<dbReference type="AlphaFoldDB" id="A0A6N7V1S2"/>
<dbReference type="PANTHER" id="PTHR37293">
    <property type="entry name" value="PHAGE REPLICATION PROTEIN-RELATED"/>
    <property type="match status" value="1"/>
</dbReference>
<comment type="caution">
    <text evidence="4">The sequence shown here is derived from an EMBL/GenBank/DDBJ whole genome shotgun (WGS) entry which is preliminary data.</text>
</comment>
<dbReference type="InterPro" id="IPR006343">
    <property type="entry name" value="DnaB/C_C"/>
</dbReference>
<reference evidence="4 5" key="1">
    <citation type="submission" date="2019-08" db="EMBL/GenBank/DDBJ databases">
        <title>In-depth cultivation of the pig gut microbiome towards novel bacterial diversity and tailored functional studies.</title>
        <authorList>
            <person name="Wylensek D."/>
            <person name="Hitch T.C.A."/>
            <person name="Clavel T."/>
        </authorList>
    </citation>
    <scope>NUCLEOTIDE SEQUENCE [LARGE SCALE GENOMIC DNA]</scope>
    <source>
        <strain evidence="4 5">68-1-5</strain>
    </source>
</reference>
<evidence type="ECO:0000259" key="3">
    <source>
        <dbReference type="Pfam" id="PF07261"/>
    </source>
</evidence>
<evidence type="ECO:0000313" key="5">
    <source>
        <dbReference type="Proteomes" id="UP000434409"/>
    </source>
</evidence>
<feature type="domain" description="DnaB/C C-terminal" evidence="3">
    <location>
        <begin position="159"/>
        <end position="230"/>
    </location>
</feature>
<evidence type="ECO:0000256" key="2">
    <source>
        <dbReference type="SAM" id="MobiDB-lite"/>
    </source>
</evidence>
<proteinExistence type="inferred from homology"/>
<evidence type="ECO:0000256" key="1">
    <source>
        <dbReference type="ARBA" id="ARBA00093462"/>
    </source>
</evidence>
<feature type="domain" description="DnaB/C C-terminal" evidence="3">
    <location>
        <begin position="250"/>
        <end position="314"/>
    </location>
</feature>
<name>A0A6N7V1S2_9FIRM</name>
<dbReference type="InterPro" id="IPR017019">
    <property type="entry name" value="DNA_replication_prd_bac"/>
</dbReference>
<comment type="similarity">
    <text evidence="1">Belongs to the DnaB/DnaD family.</text>
</comment>
<accession>A0A6N7V1S2</accession>
<feature type="compositionally biased region" description="Low complexity" evidence="2">
    <location>
        <begin position="130"/>
        <end position="150"/>
    </location>
</feature>
<dbReference type="RefSeq" id="WP_154477018.1">
    <property type="nucleotide sequence ID" value="NZ_VULY01000018.1"/>
</dbReference>
<organism evidence="4 5">
    <name type="scientific">Suipraeoptans intestinalis</name>
    <dbReference type="NCBI Taxonomy" id="2606628"/>
    <lineage>
        <taxon>Bacteria</taxon>
        <taxon>Bacillati</taxon>
        <taxon>Bacillota</taxon>
        <taxon>Clostridia</taxon>
        <taxon>Lachnospirales</taxon>
        <taxon>Lachnospiraceae</taxon>
        <taxon>Suipraeoptans</taxon>
    </lineage>
</organism>
<dbReference type="SUPFAM" id="SSF158499">
    <property type="entry name" value="DnaD domain-like"/>
    <property type="match status" value="2"/>
</dbReference>
<dbReference type="InterPro" id="IPR053162">
    <property type="entry name" value="DnaD"/>
</dbReference>
<feature type="region of interest" description="Disordered" evidence="2">
    <location>
        <begin position="322"/>
        <end position="348"/>
    </location>
</feature>
<dbReference type="EMBL" id="VULY01000018">
    <property type="protein sequence ID" value="MSR93806.1"/>
    <property type="molecule type" value="Genomic_DNA"/>
</dbReference>
<protein>
    <submittedName>
        <fullName evidence="4">DnaD domain protein</fullName>
    </submittedName>
</protein>
<evidence type="ECO:0000313" key="4">
    <source>
        <dbReference type="EMBL" id="MSR93806.1"/>
    </source>
</evidence>
<sequence length="360" mass="40664">MRIPILSGRTSNTTTIENTFIDQYMASANGEYVKVYLLLLRRSCNGLDPWSVSQLADFLDCTEKDIVRACNYWKKAGLLEYQESSASSSVPASNTGASEEAGFASSEKSKKVSYGQPTDEKKSSPATVLSLSESKTASSAKKTPTKRTSSQKALKQLIHVAEQYLGKTLSASDMETIQYFLTDLEFSPDLIDYLLEYCVEYDHKSMHYIKKVALSWKEQQVTTIEEAKAASSRYNTAAYSILKAYGIQNRAPAPVEETYIKKWIRTFGFAMDVILEACSRTIRTIHQPSFEYTDSILSNWKEQGLSSLSDVQEADLKYLQEKEAKKKTRSSSKTSSPNRFNNFDGRSYDMNDMERRLIQQ</sequence>
<dbReference type="Proteomes" id="UP000434409">
    <property type="component" value="Unassembled WGS sequence"/>
</dbReference>
<dbReference type="InterPro" id="IPR034829">
    <property type="entry name" value="DnaD-like_sf"/>
</dbReference>
<dbReference type="Pfam" id="PF07261">
    <property type="entry name" value="DnaB_2"/>
    <property type="match status" value="2"/>
</dbReference>
<dbReference type="NCBIfam" id="TIGR01446">
    <property type="entry name" value="DnaD_dom"/>
    <property type="match status" value="2"/>
</dbReference>